<dbReference type="RefSeq" id="WP_093154409.1">
    <property type="nucleotide sequence ID" value="NZ_FNBW01000021.1"/>
</dbReference>
<keyword evidence="2" id="KW-1185">Reference proteome</keyword>
<evidence type="ECO:0000313" key="2">
    <source>
        <dbReference type="Proteomes" id="UP000198615"/>
    </source>
</evidence>
<gene>
    <name evidence="1" type="ORF">SAMN05660686_04774</name>
</gene>
<dbReference type="Proteomes" id="UP000198615">
    <property type="component" value="Unassembled WGS sequence"/>
</dbReference>
<dbReference type="EMBL" id="FNBW01000021">
    <property type="protein sequence ID" value="SDG54127.1"/>
    <property type="molecule type" value="Genomic_DNA"/>
</dbReference>
<name>A0A8G2BMF6_9PROT</name>
<sequence>METSDIIASLDAFAADLEGERDPVLARLDALADTRVVLAATDGVTRAMLDLERAALRIPAQRRRPLLRIHEAVALTRLNGEMVHADTLLLADLERTHSRIVGPIGTGLRALRALRALDDPNTPSLETAFLHLDRDITEWPADRDFDPRALAIRRLVAEIEAIVSAQGPVLARLYEVWHSVVGADLPETDLTGAIADTASSLTGDDPVWLRQVESLHDTDPQRMFAAVALSWAAWRMGWTQDSALSTAAALRALPYPQTDRADNALAWMARICTQSAELTRLEVIRIAHALVQLELDAGGTRDRSRTAMIDGLCARPVTTAAQLALDAGVTRPPALRFLDRLVGKGSCRWKGVREKGRVAEVIRLIG</sequence>
<dbReference type="AlphaFoldDB" id="A0A8G2BMF6"/>
<reference evidence="1 2" key="1">
    <citation type="submission" date="2016-10" db="EMBL/GenBank/DDBJ databases">
        <authorList>
            <person name="Varghese N."/>
            <person name="Submissions S."/>
        </authorList>
    </citation>
    <scope>NUCLEOTIDE SEQUENCE [LARGE SCALE GENOMIC DNA]</scope>
    <source>
        <strain evidence="1 2">DSM 18839</strain>
    </source>
</reference>
<organism evidence="1 2">
    <name type="scientific">Thalassobaculum litoreum DSM 18839</name>
    <dbReference type="NCBI Taxonomy" id="1123362"/>
    <lineage>
        <taxon>Bacteria</taxon>
        <taxon>Pseudomonadati</taxon>
        <taxon>Pseudomonadota</taxon>
        <taxon>Alphaproteobacteria</taxon>
        <taxon>Rhodospirillales</taxon>
        <taxon>Thalassobaculaceae</taxon>
        <taxon>Thalassobaculum</taxon>
    </lineage>
</organism>
<evidence type="ECO:0008006" key="3">
    <source>
        <dbReference type="Google" id="ProtNLM"/>
    </source>
</evidence>
<comment type="caution">
    <text evidence="1">The sequence shown here is derived from an EMBL/GenBank/DDBJ whole genome shotgun (WGS) entry which is preliminary data.</text>
</comment>
<evidence type="ECO:0000313" key="1">
    <source>
        <dbReference type="EMBL" id="SDG54127.1"/>
    </source>
</evidence>
<protein>
    <recommendedName>
        <fullName evidence="3">HTH DNA binding domain-containing protein</fullName>
    </recommendedName>
</protein>
<accession>A0A8G2BMF6</accession>
<proteinExistence type="predicted"/>